<sequence length="430" mass="48223">MIRPLCAILFCVPLVCASLQSLNDTCIYTLDDSNSASSNNTRTLWDILLSCGWTLFACTWTAVHPNIPGMNEGKVAITSRRLFIMIMALIAPELMITWATRQFFSASAAAKNFNDSYFDTHTQSTKAYMHRWTVTHGFFAWMGGFMLYVNDEPRGTLTTDELQRFIDEGSVDMPVISEAEVEDRSKGDGLSKGIAILQLVWFVVQLFARYVRNLPITLLEIDTLAVVALTCVSYSMWWKKPKDVGCPCIVHWKGTANQPIRLTYDENLARLRGGHFRSLIYPFLGLMGIEVLTSSRAASSRRVPSLGGYGKYRAKIVLFIGCLSGIVFGGIHCLGWNYLFQTRTQYMLWRAASLGTACAPVLLFLDLGCGMLLGRSVSNYRYFIITFATISSLVYIAARVTLVVLILLSFRSLPFGIYDTVVWTQFIPHL</sequence>
<feature type="transmembrane region" description="Helical" evidence="1">
    <location>
        <begin position="83"/>
        <end position="104"/>
    </location>
</feature>
<feature type="transmembrane region" description="Helical" evidence="1">
    <location>
        <begin position="318"/>
        <end position="339"/>
    </location>
</feature>
<dbReference type="AlphaFoldDB" id="A0A0D0B545"/>
<dbReference type="InParanoid" id="A0A0D0B545"/>
<evidence type="ECO:0000313" key="3">
    <source>
        <dbReference type="EMBL" id="KIK41627.1"/>
    </source>
</evidence>
<keyword evidence="1" id="KW-0472">Membrane</keyword>
<feature type="transmembrane region" description="Helical" evidence="1">
    <location>
        <begin position="45"/>
        <end position="63"/>
    </location>
</feature>
<name>A0A0D0B545_9AGAM</name>
<feature type="transmembrane region" description="Helical" evidence="1">
    <location>
        <begin position="380"/>
        <end position="408"/>
    </location>
</feature>
<keyword evidence="2" id="KW-0732">Signal</keyword>
<dbReference type="Proteomes" id="UP000054485">
    <property type="component" value="Unassembled WGS sequence"/>
</dbReference>
<keyword evidence="4" id="KW-1185">Reference proteome</keyword>
<proteinExistence type="predicted"/>
<evidence type="ECO:0000256" key="1">
    <source>
        <dbReference type="SAM" id="Phobius"/>
    </source>
</evidence>
<dbReference type="PANTHER" id="PTHR35043:SF7">
    <property type="entry name" value="TRANSCRIPTION FACTOR DOMAIN-CONTAINING PROTEIN"/>
    <property type="match status" value="1"/>
</dbReference>
<feature type="chain" id="PRO_5002224455" evidence="2">
    <location>
        <begin position="18"/>
        <end position="430"/>
    </location>
</feature>
<protein>
    <submittedName>
        <fullName evidence="3">Uncharacterized protein</fullName>
    </submittedName>
</protein>
<dbReference type="OrthoDB" id="9451547at2759"/>
<dbReference type="EMBL" id="KN835263">
    <property type="protein sequence ID" value="KIK41627.1"/>
    <property type="molecule type" value="Genomic_DNA"/>
</dbReference>
<feature type="transmembrane region" description="Helical" evidence="1">
    <location>
        <begin position="351"/>
        <end position="374"/>
    </location>
</feature>
<keyword evidence="1" id="KW-0812">Transmembrane</keyword>
<reference evidence="4" key="2">
    <citation type="submission" date="2015-01" db="EMBL/GenBank/DDBJ databases">
        <title>Evolutionary Origins and Diversification of the Mycorrhizal Mutualists.</title>
        <authorList>
            <consortium name="DOE Joint Genome Institute"/>
            <consortium name="Mycorrhizal Genomics Consortium"/>
            <person name="Kohler A."/>
            <person name="Kuo A."/>
            <person name="Nagy L.G."/>
            <person name="Floudas D."/>
            <person name="Copeland A."/>
            <person name="Barry K.W."/>
            <person name="Cichocki N."/>
            <person name="Veneault-Fourrey C."/>
            <person name="LaButti K."/>
            <person name="Lindquist E.A."/>
            <person name="Lipzen A."/>
            <person name="Lundell T."/>
            <person name="Morin E."/>
            <person name="Murat C."/>
            <person name="Riley R."/>
            <person name="Ohm R."/>
            <person name="Sun H."/>
            <person name="Tunlid A."/>
            <person name="Henrissat B."/>
            <person name="Grigoriev I.V."/>
            <person name="Hibbett D.S."/>
            <person name="Martin F."/>
        </authorList>
    </citation>
    <scope>NUCLEOTIDE SEQUENCE [LARGE SCALE GENOMIC DNA]</scope>
    <source>
        <strain evidence="4">UH-Slu-Lm8-n1</strain>
    </source>
</reference>
<organism evidence="3 4">
    <name type="scientific">Suillus luteus UH-Slu-Lm8-n1</name>
    <dbReference type="NCBI Taxonomy" id="930992"/>
    <lineage>
        <taxon>Eukaryota</taxon>
        <taxon>Fungi</taxon>
        <taxon>Dikarya</taxon>
        <taxon>Basidiomycota</taxon>
        <taxon>Agaricomycotina</taxon>
        <taxon>Agaricomycetes</taxon>
        <taxon>Agaricomycetidae</taxon>
        <taxon>Boletales</taxon>
        <taxon>Suillineae</taxon>
        <taxon>Suillaceae</taxon>
        <taxon>Suillus</taxon>
    </lineage>
</organism>
<dbReference type="HOGENOM" id="CLU_022883_6_1_1"/>
<feature type="transmembrane region" description="Helical" evidence="1">
    <location>
        <begin position="217"/>
        <end position="237"/>
    </location>
</feature>
<accession>A0A0D0B545</accession>
<dbReference type="PANTHER" id="PTHR35043">
    <property type="entry name" value="TRANSCRIPTION FACTOR DOMAIN-CONTAINING PROTEIN"/>
    <property type="match status" value="1"/>
</dbReference>
<gene>
    <name evidence="3" type="ORF">CY34DRAFT_85129</name>
</gene>
<evidence type="ECO:0000313" key="4">
    <source>
        <dbReference type="Proteomes" id="UP000054485"/>
    </source>
</evidence>
<feature type="transmembrane region" description="Helical" evidence="1">
    <location>
        <begin position="129"/>
        <end position="149"/>
    </location>
</feature>
<feature type="signal peptide" evidence="2">
    <location>
        <begin position="1"/>
        <end position="17"/>
    </location>
</feature>
<keyword evidence="1" id="KW-1133">Transmembrane helix</keyword>
<reference evidence="3 4" key="1">
    <citation type="submission" date="2014-04" db="EMBL/GenBank/DDBJ databases">
        <authorList>
            <consortium name="DOE Joint Genome Institute"/>
            <person name="Kuo A."/>
            <person name="Ruytinx J."/>
            <person name="Rineau F."/>
            <person name="Colpaert J."/>
            <person name="Kohler A."/>
            <person name="Nagy L.G."/>
            <person name="Floudas D."/>
            <person name="Copeland A."/>
            <person name="Barry K.W."/>
            <person name="Cichocki N."/>
            <person name="Veneault-Fourrey C."/>
            <person name="LaButti K."/>
            <person name="Lindquist E.A."/>
            <person name="Lipzen A."/>
            <person name="Lundell T."/>
            <person name="Morin E."/>
            <person name="Murat C."/>
            <person name="Sun H."/>
            <person name="Tunlid A."/>
            <person name="Henrissat B."/>
            <person name="Grigoriev I.V."/>
            <person name="Hibbett D.S."/>
            <person name="Martin F."/>
            <person name="Nordberg H.P."/>
            <person name="Cantor M.N."/>
            <person name="Hua S.X."/>
        </authorList>
    </citation>
    <scope>NUCLEOTIDE SEQUENCE [LARGE SCALE GENOMIC DNA]</scope>
    <source>
        <strain evidence="3 4">UH-Slu-Lm8-n1</strain>
    </source>
</reference>
<evidence type="ECO:0000256" key="2">
    <source>
        <dbReference type="SAM" id="SignalP"/>
    </source>
</evidence>
<dbReference type="STRING" id="930992.A0A0D0B545"/>